<dbReference type="PANTHER" id="PTHR30146">
    <property type="entry name" value="LACI-RELATED TRANSCRIPTIONAL REPRESSOR"/>
    <property type="match status" value="1"/>
</dbReference>
<organism evidence="5 6">
    <name type="scientific">Conexibacter arvalis</name>
    <dbReference type="NCBI Taxonomy" id="912552"/>
    <lineage>
        <taxon>Bacteria</taxon>
        <taxon>Bacillati</taxon>
        <taxon>Actinomycetota</taxon>
        <taxon>Thermoleophilia</taxon>
        <taxon>Solirubrobacterales</taxon>
        <taxon>Conexibacteraceae</taxon>
        <taxon>Conexibacter</taxon>
    </lineage>
</organism>
<evidence type="ECO:0000256" key="1">
    <source>
        <dbReference type="ARBA" id="ARBA00023015"/>
    </source>
</evidence>
<reference evidence="5 6" key="1">
    <citation type="submission" date="2020-08" db="EMBL/GenBank/DDBJ databases">
        <title>Genomic Encyclopedia of Archaeal and Bacterial Type Strains, Phase II (KMG-II): from individual species to whole genera.</title>
        <authorList>
            <person name="Goeker M."/>
        </authorList>
    </citation>
    <scope>NUCLEOTIDE SEQUENCE [LARGE SCALE GENOMIC DNA]</scope>
    <source>
        <strain evidence="5 6">DSM 23288</strain>
    </source>
</reference>
<keyword evidence="6" id="KW-1185">Reference proteome</keyword>
<dbReference type="SUPFAM" id="SSF53822">
    <property type="entry name" value="Periplasmic binding protein-like I"/>
    <property type="match status" value="1"/>
</dbReference>
<evidence type="ECO:0000256" key="2">
    <source>
        <dbReference type="ARBA" id="ARBA00023125"/>
    </source>
</evidence>
<dbReference type="InterPro" id="IPR010982">
    <property type="entry name" value="Lambda_DNA-bd_dom_sf"/>
</dbReference>
<evidence type="ECO:0000256" key="3">
    <source>
        <dbReference type="ARBA" id="ARBA00023163"/>
    </source>
</evidence>
<feature type="domain" description="HTH lacI-type" evidence="4">
    <location>
        <begin position="9"/>
        <end position="63"/>
    </location>
</feature>
<dbReference type="PROSITE" id="PS50932">
    <property type="entry name" value="HTH_LACI_2"/>
    <property type="match status" value="1"/>
</dbReference>
<proteinExistence type="predicted"/>
<gene>
    <name evidence="5" type="ORF">BDZ31_000337</name>
</gene>
<dbReference type="InterPro" id="IPR028082">
    <property type="entry name" value="Peripla_BP_I"/>
</dbReference>
<dbReference type="SUPFAM" id="SSF47413">
    <property type="entry name" value="lambda repressor-like DNA-binding domains"/>
    <property type="match status" value="1"/>
</dbReference>
<name>A0A840I9F6_9ACTN</name>
<dbReference type="InterPro" id="IPR046335">
    <property type="entry name" value="LacI/GalR-like_sensor"/>
</dbReference>
<dbReference type="GO" id="GO:0003700">
    <property type="term" value="F:DNA-binding transcription factor activity"/>
    <property type="evidence" value="ECO:0007669"/>
    <property type="project" value="TreeGrafter"/>
</dbReference>
<keyword evidence="2 5" id="KW-0238">DNA-binding</keyword>
<dbReference type="GO" id="GO:0000976">
    <property type="term" value="F:transcription cis-regulatory region binding"/>
    <property type="evidence" value="ECO:0007669"/>
    <property type="project" value="TreeGrafter"/>
</dbReference>
<dbReference type="CDD" id="cd01392">
    <property type="entry name" value="HTH_LacI"/>
    <property type="match status" value="1"/>
</dbReference>
<evidence type="ECO:0000313" key="6">
    <source>
        <dbReference type="Proteomes" id="UP000585272"/>
    </source>
</evidence>
<accession>A0A840I9F6</accession>
<dbReference type="Pfam" id="PF00356">
    <property type="entry name" value="LacI"/>
    <property type="match status" value="1"/>
</dbReference>
<sequence length="353" mass="36726">MSSPRARRVGIKDVAAAAGVSMSTVSHALNGRGRVDPATRQRISEVADRLGYRPNVNAVNLLRERSKTLALTVSSPEASPLSLFDVEFLIRLANAATAAALDAGYALVITPYRGAETFDGIAIDGGIVIDPEMNDPLIAALDKRGIPLVTSGRDLARADVPSVDNDLVGGLAAILDHLHDRGAARVALVTTSQRYSYGVDVRAAYETWCAGHGMAPLVHEVGARLTETAGYEAAMKALGGPDRADALLTAFDCHAAGAVMAARELGLAVPADVMLATATDSENVRSCSPPITALDLHPERNGRQAIALLIERIEGDAAPATTAVTMPYDLVERASTARAAIAPRSSAVGAPAP</sequence>
<dbReference type="SMART" id="SM00354">
    <property type="entry name" value="HTH_LACI"/>
    <property type="match status" value="1"/>
</dbReference>
<dbReference type="Pfam" id="PF13377">
    <property type="entry name" value="Peripla_BP_3"/>
    <property type="match status" value="1"/>
</dbReference>
<evidence type="ECO:0000313" key="5">
    <source>
        <dbReference type="EMBL" id="MBB4660764.1"/>
    </source>
</evidence>
<dbReference type="PROSITE" id="PS00356">
    <property type="entry name" value="HTH_LACI_1"/>
    <property type="match status" value="1"/>
</dbReference>
<dbReference type="Gene3D" id="3.40.50.2300">
    <property type="match status" value="2"/>
</dbReference>
<keyword evidence="1" id="KW-0805">Transcription regulation</keyword>
<comment type="caution">
    <text evidence="5">The sequence shown here is derived from an EMBL/GenBank/DDBJ whole genome shotgun (WGS) entry which is preliminary data.</text>
</comment>
<dbReference type="RefSeq" id="WP_183338360.1">
    <property type="nucleotide sequence ID" value="NZ_JACHNU010000001.1"/>
</dbReference>
<dbReference type="Proteomes" id="UP000585272">
    <property type="component" value="Unassembled WGS sequence"/>
</dbReference>
<dbReference type="Gene3D" id="1.10.260.40">
    <property type="entry name" value="lambda repressor-like DNA-binding domains"/>
    <property type="match status" value="1"/>
</dbReference>
<dbReference type="AlphaFoldDB" id="A0A840I9F6"/>
<dbReference type="InterPro" id="IPR000843">
    <property type="entry name" value="HTH_LacI"/>
</dbReference>
<protein>
    <submittedName>
        <fullName evidence="5">DNA-binding LacI/PurR family transcriptional regulator</fullName>
    </submittedName>
</protein>
<dbReference type="PANTHER" id="PTHR30146:SF153">
    <property type="entry name" value="LACTOSE OPERON REPRESSOR"/>
    <property type="match status" value="1"/>
</dbReference>
<keyword evidence="3" id="KW-0804">Transcription</keyword>
<evidence type="ECO:0000259" key="4">
    <source>
        <dbReference type="PROSITE" id="PS50932"/>
    </source>
</evidence>
<dbReference type="EMBL" id="JACHNU010000001">
    <property type="protein sequence ID" value="MBB4660764.1"/>
    <property type="molecule type" value="Genomic_DNA"/>
</dbReference>